<organism evidence="7 8">
    <name type="scientific">Terricaulis silvestris</name>
    <dbReference type="NCBI Taxonomy" id="2686094"/>
    <lineage>
        <taxon>Bacteria</taxon>
        <taxon>Pseudomonadati</taxon>
        <taxon>Pseudomonadota</taxon>
        <taxon>Alphaproteobacteria</taxon>
        <taxon>Caulobacterales</taxon>
        <taxon>Caulobacteraceae</taxon>
        <taxon>Terricaulis</taxon>
    </lineage>
</organism>
<dbReference type="InterPro" id="IPR036388">
    <property type="entry name" value="WH-like_DNA-bd_sf"/>
</dbReference>
<evidence type="ECO:0000313" key="8">
    <source>
        <dbReference type="Proteomes" id="UP000431269"/>
    </source>
</evidence>
<dbReference type="KEGG" id="tsv:DSM104635_01826"/>
<dbReference type="Pfam" id="PF08281">
    <property type="entry name" value="Sigma70_r4_2"/>
    <property type="match status" value="1"/>
</dbReference>
<evidence type="ECO:0000256" key="1">
    <source>
        <dbReference type="ARBA" id="ARBA00010641"/>
    </source>
</evidence>
<dbReference type="Proteomes" id="UP000431269">
    <property type="component" value="Chromosome"/>
</dbReference>
<dbReference type="RefSeq" id="WP_158765885.1">
    <property type="nucleotide sequence ID" value="NZ_CP047045.1"/>
</dbReference>
<keyword evidence="2" id="KW-0805">Transcription regulation</keyword>
<dbReference type="InterPro" id="IPR013325">
    <property type="entry name" value="RNA_pol_sigma_r2"/>
</dbReference>
<dbReference type="InterPro" id="IPR013249">
    <property type="entry name" value="RNA_pol_sigma70_r4_t2"/>
</dbReference>
<gene>
    <name evidence="7" type="primary">sigW_1</name>
    <name evidence="7" type="ORF">DSM104635_01826</name>
</gene>
<dbReference type="GO" id="GO:0006352">
    <property type="term" value="P:DNA-templated transcription initiation"/>
    <property type="evidence" value="ECO:0007669"/>
    <property type="project" value="InterPro"/>
</dbReference>
<dbReference type="GO" id="GO:0003677">
    <property type="term" value="F:DNA binding"/>
    <property type="evidence" value="ECO:0007669"/>
    <property type="project" value="InterPro"/>
</dbReference>
<dbReference type="PANTHER" id="PTHR43133">
    <property type="entry name" value="RNA POLYMERASE ECF-TYPE SIGMA FACTO"/>
    <property type="match status" value="1"/>
</dbReference>
<protein>
    <submittedName>
        <fullName evidence="7">Sigma-W factor</fullName>
    </submittedName>
</protein>
<dbReference type="SUPFAM" id="SSF88946">
    <property type="entry name" value="Sigma2 domain of RNA polymerase sigma factors"/>
    <property type="match status" value="1"/>
</dbReference>
<sequence>MAAPGDPVRRELLALLPRLRRFARALTRNPDEADDLVQNAVERALRNLAAWTPGTRLDSWMFRIMKNAWIDEVRSRSVRDRVLAPEETGLNVGTGGAAEMETHLEAQAARTAMEALPEEQRLVLALVLVEGFSYRETAEMLDVPIGTVTSRLARGRAAIEARLSGRAEGA</sequence>
<keyword evidence="4" id="KW-0804">Transcription</keyword>
<proteinExistence type="inferred from homology"/>
<dbReference type="PANTHER" id="PTHR43133:SF25">
    <property type="entry name" value="RNA POLYMERASE SIGMA FACTOR RFAY-RELATED"/>
    <property type="match status" value="1"/>
</dbReference>
<comment type="similarity">
    <text evidence="1">Belongs to the sigma-70 factor family. ECF subfamily.</text>
</comment>
<feature type="domain" description="RNA polymerase sigma-70 region 2" evidence="5">
    <location>
        <begin position="14"/>
        <end position="77"/>
    </location>
</feature>
<feature type="domain" description="RNA polymerase sigma factor 70 region 4 type 2" evidence="6">
    <location>
        <begin position="107"/>
        <end position="158"/>
    </location>
</feature>
<dbReference type="GO" id="GO:0016987">
    <property type="term" value="F:sigma factor activity"/>
    <property type="evidence" value="ECO:0007669"/>
    <property type="project" value="UniProtKB-KW"/>
</dbReference>
<dbReference type="Gene3D" id="1.10.1740.10">
    <property type="match status" value="1"/>
</dbReference>
<dbReference type="InterPro" id="IPR013324">
    <property type="entry name" value="RNA_pol_sigma_r3/r4-like"/>
</dbReference>
<dbReference type="AlphaFoldDB" id="A0A6I6MIT4"/>
<evidence type="ECO:0000313" key="7">
    <source>
        <dbReference type="EMBL" id="QGZ94990.1"/>
    </source>
</evidence>
<dbReference type="Pfam" id="PF04542">
    <property type="entry name" value="Sigma70_r2"/>
    <property type="match status" value="1"/>
</dbReference>
<evidence type="ECO:0000259" key="6">
    <source>
        <dbReference type="Pfam" id="PF08281"/>
    </source>
</evidence>
<dbReference type="EMBL" id="CP047045">
    <property type="protein sequence ID" value="QGZ94990.1"/>
    <property type="molecule type" value="Genomic_DNA"/>
</dbReference>
<name>A0A6I6MIT4_9CAUL</name>
<dbReference type="NCBIfam" id="TIGR02937">
    <property type="entry name" value="sigma70-ECF"/>
    <property type="match status" value="1"/>
</dbReference>
<dbReference type="InterPro" id="IPR039425">
    <property type="entry name" value="RNA_pol_sigma-70-like"/>
</dbReference>
<dbReference type="InterPro" id="IPR014284">
    <property type="entry name" value="RNA_pol_sigma-70_dom"/>
</dbReference>
<dbReference type="Gene3D" id="1.10.10.10">
    <property type="entry name" value="Winged helix-like DNA-binding domain superfamily/Winged helix DNA-binding domain"/>
    <property type="match status" value="1"/>
</dbReference>
<reference evidence="8" key="1">
    <citation type="submission" date="2019-12" db="EMBL/GenBank/DDBJ databases">
        <title>Complete genome of Terracaulis silvestris 0127_4.</title>
        <authorList>
            <person name="Vieira S."/>
            <person name="Riedel T."/>
            <person name="Sproer C."/>
            <person name="Pascual J."/>
            <person name="Boedeker C."/>
            <person name="Overmann J."/>
        </authorList>
    </citation>
    <scope>NUCLEOTIDE SEQUENCE [LARGE SCALE GENOMIC DNA]</scope>
    <source>
        <strain evidence="8">0127_4</strain>
    </source>
</reference>
<evidence type="ECO:0000256" key="3">
    <source>
        <dbReference type="ARBA" id="ARBA00023082"/>
    </source>
</evidence>
<evidence type="ECO:0000256" key="4">
    <source>
        <dbReference type="ARBA" id="ARBA00023163"/>
    </source>
</evidence>
<keyword evidence="8" id="KW-1185">Reference proteome</keyword>
<dbReference type="CDD" id="cd06171">
    <property type="entry name" value="Sigma70_r4"/>
    <property type="match status" value="1"/>
</dbReference>
<dbReference type="InterPro" id="IPR007627">
    <property type="entry name" value="RNA_pol_sigma70_r2"/>
</dbReference>
<evidence type="ECO:0000256" key="2">
    <source>
        <dbReference type="ARBA" id="ARBA00023015"/>
    </source>
</evidence>
<evidence type="ECO:0000259" key="5">
    <source>
        <dbReference type="Pfam" id="PF04542"/>
    </source>
</evidence>
<accession>A0A6I6MIT4</accession>
<keyword evidence="3" id="KW-0731">Sigma factor</keyword>
<dbReference type="SUPFAM" id="SSF88659">
    <property type="entry name" value="Sigma3 and sigma4 domains of RNA polymerase sigma factors"/>
    <property type="match status" value="1"/>
</dbReference>